<dbReference type="GO" id="GO:0005737">
    <property type="term" value="C:cytoplasm"/>
    <property type="evidence" value="ECO:0007669"/>
    <property type="project" value="TreeGrafter"/>
</dbReference>
<dbReference type="GO" id="GO:0010273">
    <property type="term" value="P:detoxification of copper ion"/>
    <property type="evidence" value="ECO:0007669"/>
    <property type="project" value="TreeGrafter"/>
</dbReference>
<keyword evidence="3 4" id="KW-0480">Metal-thiolate cluster</keyword>
<dbReference type="AlphaFoldDB" id="A0A8C0KTC3"/>
<dbReference type="InterPro" id="IPR000006">
    <property type="entry name" value="Metalthion_vert"/>
</dbReference>
<evidence type="ECO:0000256" key="4">
    <source>
        <dbReference type="RuleBase" id="RU000621"/>
    </source>
</evidence>
<evidence type="ECO:0000313" key="6">
    <source>
        <dbReference type="Proteomes" id="UP000694391"/>
    </source>
</evidence>
<dbReference type="PANTHER" id="PTHR23299">
    <property type="entry name" value="METALLOTHIONEIN"/>
    <property type="match status" value="1"/>
</dbReference>
<organism evidence="5 6">
    <name type="scientific">Canis lupus dingo</name>
    <name type="common">dingo</name>
    <dbReference type="NCBI Taxonomy" id="286419"/>
    <lineage>
        <taxon>Eukaryota</taxon>
        <taxon>Metazoa</taxon>
        <taxon>Chordata</taxon>
        <taxon>Craniata</taxon>
        <taxon>Vertebrata</taxon>
        <taxon>Euteleostomi</taxon>
        <taxon>Mammalia</taxon>
        <taxon>Eutheria</taxon>
        <taxon>Laurasiatheria</taxon>
        <taxon>Carnivora</taxon>
        <taxon>Caniformia</taxon>
        <taxon>Canidae</taxon>
        <taxon>Canis</taxon>
    </lineage>
</organism>
<dbReference type="Pfam" id="PF00131">
    <property type="entry name" value="Metallothio"/>
    <property type="match status" value="1"/>
</dbReference>
<dbReference type="SUPFAM" id="SSF57868">
    <property type="entry name" value="Metallothionein"/>
    <property type="match status" value="1"/>
</dbReference>
<name>A0A8C0KTC3_CANLU</name>
<dbReference type="GO" id="GO:0071280">
    <property type="term" value="P:cellular response to copper ion"/>
    <property type="evidence" value="ECO:0007669"/>
    <property type="project" value="TreeGrafter"/>
</dbReference>
<dbReference type="GO" id="GO:0005634">
    <property type="term" value="C:nucleus"/>
    <property type="evidence" value="ECO:0007669"/>
    <property type="project" value="TreeGrafter"/>
</dbReference>
<accession>A0A8C0KTC3</accession>
<dbReference type="PANTHER" id="PTHR23299:SF22">
    <property type="entry name" value="METALLOTHIONEIN-1G"/>
    <property type="match status" value="1"/>
</dbReference>
<evidence type="ECO:0000313" key="5">
    <source>
        <dbReference type="Ensembl" id="ENSCAFP00020019982.1"/>
    </source>
</evidence>
<comment type="function">
    <text evidence="4">Metallothioneins have a high content of cysteine residues that bind various heavy metals.</text>
</comment>
<proteinExistence type="inferred from homology"/>
<dbReference type="GO" id="GO:0071276">
    <property type="term" value="P:cellular response to cadmium ion"/>
    <property type="evidence" value="ECO:0007669"/>
    <property type="project" value="TreeGrafter"/>
</dbReference>
<dbReference type="InterPro" id="IPR017854">
    <property type="entry name" value="Metalthion_dom_sf"/>
</dbReference>
<dbReference type="Gene3D" id="4.10.10.10">
    <property type="entry name" value="Metallothionein Isoform II"/>
    <property type="match status" value="1"/>
</dbReference>
<reference evidence="5" key="2">
    <citation type="submission" date="2025-09" db="UniProtKB">
        <authorList>
            <consortium name="Ensembl"/>
        </authorList>
    </citation>
    <scope>IDENTIFICATION</scope>
</reference>
<sequence length="60" mass="6230">MDPSCSCAASGSCTCAGSCKCRVQMHLLQEKLLFLLPRGLCQVCPGLLCKGASDKCSCCA</sequence>
<comment type="similarity">
    <text evidence="1 4">Belongs to the metallothionein superfamily. Type 1 family.</text>
</comment>
<dbReference type="InterPro" id="IPR023587">
    <property type="entry name" value="Metalthion_dom_sf_vert"/>
</dbReference>
<dbReference type="GO" id="GO:0071294">
    <property type="term" value="P:cellular response to zinc ion"/>
    <property type="evidence" value="ECO:0007669"/>
    <property type="project" value="TreeGrafter"/>
</dbReference>
<evidence type="ECO:0000256" key="1">
    <source>
        <dbReference type="ARBA" id="ARBA00007283"/>
    </source>
</evidence>
<dbReference type="GO" id="GO:0006882">
    <property type="term" value="P:intracellular zinc ion homeostasis"/>
    <property type="evidence" value="ECO:0007669"/>
    <property type="project" value="TreeGrafter"/>
</dbReference>
<evidence type="ECO:0000256" key="2">
    <source>
        <dbReference type="ARBA" id="ARBA00022723"/>
    </source>
</evidence>
<dbReference type="GeneTree" id="ENSGT01050000245376"/>
<evidence type="ECO:0000256" key="3">
    <source>
        <dbReference type="ARBA" id="ARBA00022851"/>
    </source>
</evidence>
<dbReference type="GO" id="GO:0046872">
    <property type="term" value="F:metal ion binding"/>
    <property type="evidence" value="ECO:0007669"/>
    <property type="project" value="UniProtKB-KW"/>
</dbReference>
<dbReference type="Proteomes" id="UP000694391">
    <property type="component" value="Unplaced"/>
</dbReference>
<keyword evidence="2 4" id="KW-0479">Metal-binding</keyword>
<reference evidence="5" key="1">
    <citation type="submission" date="2025-08" db="UniProtKB">
        <authorList>
            <consortium name="Ensembl"/>
        </authorList>
    </citation>
    <scope>IDENTIFICATION</scope>
</reference>
<keyword evidence="6" id="KW-1185">Reference proteome</keyword>
<dbReference type="Ensembl" id="ENSCAFT00020023127.1">
    <property type="protein sequence ID" value="ENSCAFP00020019982.1"/>
    <property type="gene ID" value="ENSCAFG00020015863.1"/>
</dbReference>
<protein>
    <recommendedName>
        <fullName evidence="4">Metallothionein</fullName>
    </recommendedName>
</protein>